<gene>
    <name evidence="2" type="ORF">OS889_08535</name>
</gene>
<proteinExistence type="predicted"/>
<keyword evidence="3" id="KW-1185">Reference proteome</keyword>
<organism evidence="2 3">
    <name type="scientific">Halobellus rubicundus</name>
    <dbReference type="NCBI Taxonomy" id="2996466"/>
    <lineage>
        <taxon>Archaea</taxon>
        <taxon>Methanobacteriati</taxon>
        <taxon>Methanobacteriota</taxon>
        <taxon>Stenosarchaea group</taxon>
        <taxon>Halobacteria</taxon>
        <taxon>Halobacteriales</taxon>
        <taxon>Haloferacaceae</taxon>
        <taxon>Halobellus</taxon>
    </lineage>
</organism>
<dbReference type="InterPro" id="IPR055927">
    <property type="entry name" value="DUF7504"/>
</dbReference>
<feature type="region of interest" description="Disordered" evidence="1">
    <location>
        <begin position="94"/>
        <end position="140"/>
    </location>
</feature>
<dbReference type="AlphaFoldDB" id="A0ABD5MBL1"/>
<evidence type="ECO:0008006" key="4">
    <source>
        <dbReference type="Google" id="ProtNLM"/>
    </source>
</evidence>
<dbReference type="EMBL" id="JBGNYA010000001">
    <property type="protein sequence ID" value="MFA1611049.1"/>
    <property type="molecule type" value="Genomic_DNA"/>
</dbReference>
<evidence type="ECO:0000313" key="2">
    <source>
        <dbReference type="EMBL" id="MFA1611049.1"/>
    </source>
</evidence>
<evidence type="ECO:0000313" key="3">
    <source>
        <dbReference type="Proteomes" id="UP001570511"/>
    </source>
</evidence>
<dbReference type="RefSeq" id="WP_372389043.1">
    <property type="nucleotide sequence ID" value="NZ_JBGNYA010000001.1"/>
</dbReference>
<comment type="caution">
    <text evidence="2">The sequence shown here is derived from an EMBL/GenBank/DDBJ whole genome shotgun (WGS) entry which is preliminary data.</text>
</comment>
<name>A0ABD5MBL1_9EURY</name>
<accession>A0ABD5MBL1</accession>
<dbReference type="Pfam" id="PF24336">
    <property type="entry name" value="DUF7504"/>
    <property type="match status" value="1"/>
</dbReference>
<protein>
    <recommendedName>
        <fullName evidence="4">Recombinase RecA</fullName>
    </recommendedName>
</protein>
<dbReference type="Proteomes" id="UP001570511">
    <property type="component" value="Unassembled WGS sequence"/>
</dbReference>
<evidence type="ECO:0000256" key="1">
    <source>
        <dbReference type="SAM" id="MobiDB-lite"/>
    </source>
</evidence>
<reference evidence="2 3" key="1">
    <citation type="submission" date="2024-08" db="EMBL/GenBank/DDBJ databases">
        <title>Halobellus sp. MBLA0158 whole genome sequence.</title>
        <authorList>
            <person name="Hwang C.Y."/>
            <person name="Cho E.-S."/>
            <person name="Seo M.-J."/>
        </authorList>
    </citation>
    <scope>NUCLEOTIDE SEQUENCE [LARGE SCALE GENOMIC DNA]</scope>
    <source>
        <strain evidence="2 3">MBLA0158</strain>
    </source>
</reference>
<sequence length="273" mass="28880">MHTGGGTDGTGVGATVGVATALDELKSRGSALLVVGSVPEEVYARVSGCMLGDSSENRRRVVVEGGESPEVRFTDVDRWTPEWTRVFRWDADPRRSAAAESRGNGSDSGRSVGPDTGPNGPGIGRTNDRGSAPAPGSGRIDGYADAAVTVDGPAAKLGVEVGTAISELSEFAGGLGPAELRVAFDCTTSLLSAYDEPTAFRFLHVLANNIRRVDGMGHVRLPKPLDDETTRLLAPLFDAVVELRLDGTEPQQRWHFRDADVTSEWLPVDEPPA</sequence>